<reference evidence="1 2" key="1">
    <citation type="journal article" date="2016" name="Genome Announc.">
        <title>Draft Genome Sequence of the Thermotolerant Cyanobacterium Desertifilum sp. IPPAS B-1220.</title>
        <authorList>
            <person name="Mironov K.S."/>
            <person name="Sinetova M.A."/>
            <person name="Bolatkhan K."/>
            <person name="Zayadan B.K."/>
            <person name="Ustinova V.V."/>
            <person name="Kupriyanova E.V."/>
            <person name="Skrypnik A.N."/>
            <person name="Gogoleva N.E."/>
            <person name="Gogolev Y.V."/>
            <person name="Los D.A."/>
        </authorList>
    </citation>
    <scope>NUCLEOTIDE SEQUENCE [LARGE SCALE GENOMIC DNA]</scope>
    <source>
        <strain evidence="1 2">IPPAS B-1220</strain>
    </source>
</reference>
<accession>A0ACD5GQN6</accession>
<proteinExistence type="predicted"/>
<dbReference type="EMBL" id="CP182909">
    <property type="protein sequence ID" value="XPM62796.1"/>
    <property type="molecule type" value="Genomic_DNA"/>
</dbReference>
<gene>
    <name evidence="1" type="primary">psbV2</name>
    <name evidence="1" type="ORF">BH720_024930</name>
</gene>
<keyword evidence="2" id="KW-1185">Reference proteome</keyword>
<protein>
    <submittedName>
        <fullName evidence="1">Photosystem II cytochrome PsbV2</fullName>
    </submittedName>
</protein>
<dbReference type="Proteomes" id="UP000095472">
    <property type="component" value="Chromosome"/>
</dbReference>
<organism evidence="1 2">
    <name type="scientific">Desertifilum tharense IPPAS B-1220</name>
    <dbReference type="NCBI Taxonomy" id="1781255"/>
    <lineage>
        <taxon>Bacteria</taxon>
        <taxon>Bacillati</taxon>
        <taxon>Cyanobacteriota</taxon>
        <taxon>Cyanophyceae</taxon>
        <taxon>Desertifilales</taxon>
        <taxon>Desertifilaceae</taxon>
        <taxon>Desertifilum</taxon>
    </lineage>
</organism>
<evidence type="ECO:0000313" key="2">
    <source>
        <dbReference type="Proteomes" id="UP000095472"/>
    </source>
</evidence>
<sequence length="171" mass="18404">MTGLIAPQLHPLPFTGFSCMRHQLFSVRHLWVAIAIAAVWLWGWSQSAIAGSIDPYVLQYLKAVNPVELQANSQGQTQTFTPEDLTEGKALFKQNCLNCHVGGATLPSPTVSLSLDALAGATPPRDSIEGLVNYMRVPMTYDGTRRKLLLSRCAGKLDVANPGGKPSGTLS</sequence>
<evidence type="ECO:0000313" key="1">
    <source>
        <dbReference type="EMBL" id="XPM62796.1"/>
    </source>
</evidence>
<name>A0ACD5GQN6_9CYAN</name>